<proteinExistence type="predicted"/>
<dbReference type="AlphaFoldDB" id="A0A0P0XUQ3"/>
<feature type="non-terminal residue" evidence="2">
    <location>
        <position position="143"/>
    </location>
</feature>
<gene>
    <name evidence="2" type="ordered locus">Os10g0446800</name>
    <name evidence="2" type="ORF">OSNPB_100446800</name>
</gene>
<keyword evidence="3" id="KW-1185">Reference proteome</keyword>
<protein>
    <submittedName>
        <fullName evidence="2">Os10g0446800 protein</fullName>
    </submittedName>
</protein>
<dbReference type="Gramene" id="Os10t0446800-01">
    <property type="protein sequence ID" value="Os10t0446800-01"/>
    <property type="gene ID" value="Os10g0446800"/>
</dbReference>
<reference evidence="3" key="1">
    <citation type="journal article" date="2005" name="Nature">
        <title>The map-based sequence of the rice genome.</title>
        <authorList>
            <consortium name="International rice genome sequencing project (IRGSP)"/>
            <person name="Matsumoto T."/>
            <person name="Wu J."/>
            <person name="Kanamori H."/>
            <person name="Katayose Y."/>
            <person name="Fujisawa M."/>
            <person name="Namiki N."/>
            <person name="Mizuno H."/>
            <person name="Yamamoto K."/>
            <person name="Antonio B.A."/>
            <person name="Baba T."/>
            <person name="Sakata K."/>
            <person name="Nagamura Y."/>
            <person name="Aoki H."/>
            <person name="Arikawa K."/>
            <person name="Arita K."/>
            <person name="Bito T."/>
            <person name="Chiden Y."/>
            <person name="Fujitsuka N."/>
            <person name="Fukunaka R."/>
            <person name="Hamada M."/>
            <person name="Harada C."/>
            <person name="Hayashi A."/>
            <person name="Hijishita S."/>
            <person name="Honda M."/>
            <person name="Hosokawa S."/>
            <person name="Ichikawa Y."/>
            <person name="Idonuma A."/>
            <person name="Iijima M."/>
            <person name="Ikeda M."/>
            <person name="Ikeno M."/>
            <person name="Ito K."/>
            <person name="Ito S."/>
            <person name="Ito T."/>
            <person name="Ito Y."/>
            <person name="Ito Y."/>
            <person name="Iwabuchi A."/>
            <person name="Kamiya K."/>
            <person name="Karasawa W."/>
            <person name="Kurita K."/>
            <person name="Katagiri S."/>
            <person name="Kikuta A."/>
            <person name="Kobayashi H."/>
            <person name="Kobayashi N."/>
            <person name="Machita K."/>
            <person name="Maehara T."/>
            <person name="Masukawa M."/>
            <person name="Mizubayashi T."/>
            <person name="Mukai Y."/>
            <person name="Nagasaki H."/>
            <person name="Nagata Y."/>
            <person name="Naito S."/>
            <person name="Nakashima M."/>
            <person name="Nakama Y."/>
            <person name="Nakamichi Y."/>
            <person name="Nakamura M."/>
            <person name="Meguro A."/>
            <person name="Negishi M."/>
            <person name="Ohta I."/>
            <person name="Ohta T."/>
            <person name="Okamoto M."/>
            <person name="Ono N."/>
            <person name="Saji S."/>
            <person name="Sakaguchi M."/>
            <person name="Sakai K."/>
            <person name="Shibata M."/>
            <person name="Shimokawa T."/>
            <person name="Song J."/>
            <person name="Takazaki Y."/>
            <person name="Terasawa K."/>
            <person name="Tsugane M."/>
            <person name="Tsuji K."/>
            <person name="Ueda S."/>
            <person name="Waki K."/>
            <person name="Yamagata H."/>
            <person name="Yamamoto M."/>
            <person name="Yamamoto S."/>
            <person name="Yamane H."/>
            <person name="Yoshiki S."/>
            <person name="Yoshihara R."/>
            <person name="Yukawa K."/>
            <person name="Zhong H."/>
            <person name="Yano M."/>
            <person name="Yuan Q."/>
            <person name="Ouyang S."/>
            <person name="Liu J."/>
            <person name="Jones K.M."/>
            <person name="Gansberger K."/>
            <person name="Moffat K."/>
            <person name="Hill J."/>
            <person name="Bera J."/>
            <person name="Fadrosh D."/>
            <person name="Jin S."/>
            <person name="Johri S."/>
            <person name="Kim M."/>
            <person name="Overton L."/>
            <person name="Reardon M."/>
            <person name="Tsitrin T."/>
            <person name="Vuong H."/>
            <person name="Weaver B."/>
            <person name="Ciecko A."/>
            <person name="Tallon L."/>
            <person name="Jackson J."/>
            <person name="Pai G."/>
            <person name="Aken S.V."/>
            <person name="Utterback T."/>
            <person name="Reidmuller S."/>
            <person name="Feldblyum T."/>
            <person name="Hsiao J."/>
            <person name="Zismann V."/>
            <person name="Iobst S."/>
            <person name="de Vazeille A.R."/>
            <person name="Buell C.R."/>
            <person name="Ying K."/>
            <person name="Li Y."/>
            <person name="Lu T."/>
            <person name="Huang Y."/>
            <person name="Zhao Q."/>
            <person name="Feng Q."/>
            <person name="Zhang L."/>
            <person name="Zhu J."/>
            <person name="Weng Q."/>
            <person name="Mu J."/>
            <person name="Lu Y."/>
            <person name="Fan D."/>
            <person name="Liu Y."/>
            <person name="Guan J."/>
            <person name="Zhang Y."/>
            <person name="Yu S."/>
            <person name="Liu X."/>
            <person name="Zhang Y."/>
            <person name="Hong G."/>
            <person name="Han B."/>
            <person name="Choisne N."/>
            <person name="Demange N."/>
            <person name="Orjeda G."/>
            <person name="Samain S."/>
            <person name="Cattolico L."/>
            <person name="Pelletier E."/>
            <person name="Couloux A."/>
            <person name="Segurens B."/>
            <person name="Wincker P."/>
            <person name="D'Hont A."/>
            <person name="Scarpelli C."/>
            <person name="Weissenbach J."/>
            <person name="Salanoubat M."/>
            <person name="Quetier F."/>
            <person name="Yu Y."/>
            <person name="Kim H.R."/>
            <person name="Rambo T."/>
            <person name="Currie J."/>
            <person name="Collura K."/>
            <person name="Luo M."/>
            <person name="Yang T."/>
            <person name="Ammiraju J.S.S."/>
            <person name="Engler F."/>
            <person name="Soderlund C."/>
            <person name="Wing R.A."/>
            <person name="Palmer L.E."/>
            <person name="de la Bastide M."/>
            <person name="Spiegel L."/>
            <person name="Nascimento L."/>
            <person name="Zutavern T."/>
            <person name="O'Shaughnessy A."/>
            <person name="Dike S."/>
            <person name="Dedhia N."/>
            <person name="Preston R."/>
            <person name="Balija V."/>
            <person name="McCombie W.R."/>
            <person name="Chow T."/>
            <person name="Chen H."/>
            <person name="Chung M."/>
            <person name="Chen C."/>
            <person name="Shaw J."/>
            <person name="Wu H."/>
            <person name="Hsiao K."/>
            <person name="Chao Y."/>
            <person name="Chu M."/>
            <person name="Cheng C."/>
            <person name="Hour A."/>
            <person name="Lee P."/>
            <person name="Lin S."/>
            <person name="Lin Y."/>
            <person name="Liou J."/>
            <person name="Liu S."/>
            <person name="Hsing Y."/>
            <person name="Raghuvanshi S."/>
            <person name="Mohanty A."/>
            <person name="Bharti A.K."/>
            <person name="Gaur A."/>
            <person name="Gupta V."/>
            <person name="Kumar D."/>
            <person name="Ravi V."/>
            <person name="Vij S."/>
            <person name="Kapur A."/>
            <person name="Khurana P."/>
            <person name="Khurana P."/>
            <person name="Khurana J.P."/>
            <person name="Tyagi A.K."/>
            <person name="Gaikwad K."/>
            <person name="Singh A."/>
            <person name="Dalal V."/>
            <person name="Srivastava S."/>
            <person name="Dixit A."/>
            <person name="Pal A.K."/>
            <person name="Ghazi I.A."/>
            <person name="Yadav M."/>
            <person name="Pandit A."/>
            <person name="Bhargava A."/>
            <person name="Sureshbabu K."/>
            <person name="Batra K."/>
            <person name="Sharma T.R."/>
            <person name="Mohapatra T."/>
            <person name="Singh N.K."/>
            <person name="Messing J."/>
            <person name="Nelson A.B."/>
            <person name="Fuks G."/>
            <person name="Kavchok S."/>
            <person name="Keizer G."/>
            <person name="Linton E."/>
            <person name="Llaca V."/>
            <person name="Song R."/>
            <person name="Tanyolac B."/>
            <person name="Young S."/>
            <person name="Ho-Il K."/>
            <person name="Hahn J.H."/>
            <person name="Sangsakoo G."/>
            <person name="Vanavichit A."/>
            <person name="de Mattos Luiz.A.T."/>
            <person name="Zimmer P.D."/>
            <person name="Malone G."/>
            <person name="Dellagostin O."/>
            <person name="de Oliveira A.C."/>
            <person name="Bevan M."/>
            <person name="Bancroft I."/>
            <person name="Minx P."/>
            <person name="Cordum H."/>
            <person name="Wilson R."/>
            <person name="Cheng Z."/>
            <person name="Jin W."/>
            <person name="Jiang J."/>
            <person name="Leong S.A."/>
            <person name="Iwama H."/>
            <person name="Gojobori T."/>
            <person name="Itoh T."/>
            <person name="Niimura Y."/>
            <person name="Fujii Y."/>
            <person name="Habara T."/>
            <person name="Sakai H."/>
            <person name="Sato Y."/>
            <person name="Wilson G."/>
            <person name="Kumar K."/>
            <person name="McCouch S."/>
            <person name="Juretic N."/>
            <person name="Hoen D."/>
            <person name="Wright S."/>
            <person name="Bruskiewich R."/>
            <person name="Bureau T."/>
            <person name="Miyao A."/>
            <person name="Hirochika H."/>
            <person name="Nishikawa T."/>
            <person name="Kadowaki K."/>
            <person name="Sugiura M."/>
            <person name="Burr B."/>
            <person name="Sasaki T."/>
        </authorList>
    </citation>
    <scope>NUCLEOTIDE SEQUENCE [LARGE SCALE GENOMIC DNA]</scope>
    <source>
        <strain evidence="3">cv. Nipponbare</strain>
    </source>
</reference>
<evidence type="ECO:0000313" key="3">
    <source>
        <dbReference type="Proteomes" id="UP000059680"/>
    </source>
</evidence>
<dbReference type="EMBL" id="AP014966">
    <property type="protein sequence ID" value="BAT11080.1"/>
    <property type="molecule type" value="Genomic_DNA"/>
</dbReference>
<sequence>AVGGATIVLPPAGITLSAAIRTLSLCWTLGRGAPPLHAPSAAVSDRILLTRREPSMDQLKELGWAKRWSSQPYVSCCTTSLQELTTLGIKHVENLAIPSVRNDAAFFFTVVGSTRFLPIRAGQLSMVFPCYLLFVLLWIATLD</sequence>
<keyword evidence="1" id="KW-0472">Membrane</keyword>
<organism evidence="2 3">
    <name type="scientific">Oryza sativa subsp. japonica</name>
    <name type="common">Rice</name>
    <dbReference type="NCBI Taxonomy" id="39947"/>
    <lineage>
        <taxon>Eukaryota</taxon>
        <taxon>Viridiplantae</taxon>
        <taxon>Streptophyta</taxon>
        <taxon>Embryophyta</taxon>
        <taxon>Tracheophyta</taxon>
        <taxon>Spermatophyta</taxon>
        <taxon>Magnoliopsida</taxon>
        <taxon>Liliopsida</taxon>
        <taxon>Poales</taxon>
        <taxon>Poaceae</taxon>
        <taxon>BOP clade</taxon>
        <taxon>Oryzoideae</taxon>
        <taxon>Oryzeae</taxon>
        <taxon>Oryzinae</taxon>
        <taxon>Oryza</taxon>
        <taxon>Oryza sativa</taxon>
    </lineage>
</organism>
<dbReference type="ExpressionAtlas" id="A0A0P0XUQ3">
    <property type="expression patterns" value="baseline and differential"/>
</dbReference>
<keyword evidence="1" id="KW-0812">Transmembrane</keyword>
<evidence type="ECO:0000256" key="1">
    <source>
        <dbReference type="SAM" id="Phobius"/>
    </source>
</evidence>
<accession>A0A0P0XUQ3</accession>
<reference evidence="2 3" key="3">
    <citation type="journal article" date="2013" name="Rice">
        <title>Improvement of the Oryza sativa Nipponbare reference genome using next generation sequence and optical map data.</title>
        <authorList>
            <person name="Kawahara Y."/>
            <person name="de la Bastide M."/>
            <person name="Hamilton J.P."/>
            <person name="Kanamori H."/>
            <person name="McCombie W.R."/>
            <person name="Ouyang S."/>
            <person name="Schwartz D.C."/>
            <person name="Tanaka T."/>
            <person name="Wu J."/>
            <person name="Zhou S."/>
            <person name="Childs K.L."/>
            <person name="Davidson R.M."/>
            <person name="Lin H."/>
            <person name="Quesada-Ocampo L."/>
            <person name="Vaillancourt B."/>
            <person name="Sakai H."/>
            <person name="Lee S.S."/>
            <person name="Kim J."/>
            <person name="Numa H."/>
            <person name="Itoh T."/>
            <person name="Buell C.R."/>
            <person name="Matsumoto T."/>
        </authorList>
    </citation>
    <scope>NUCLEOTIDE SEQUENCE [LARGE SCALE GENOMIC DNA]</scope>
    <source>
        <strain evidence="3">cv. Nipponbare</strain>
    </source>
</reference>
<reference evidence="2 3" key="2">
    <citation type="journal article" date="2013" name="Plant Cell Physiol.">
        <title>Rice Annotation Project Database (RAP-DB): an integrative and interactive database for rice genomics.</title>
        <authorList>
            <person name="Sakai H."/>
            <person name="Lee S.S."/>
            <person name="Tanaka T."/>
            <person name="Numa H."/>
            <person name="Kim J."/>
            <person name="Kawahara Y."/>
            <person name="Wakimoto H."/>
            <person name="Yang C.C."/>
            <person name="Iwamoto M."/>
            <person name="Abe T."/>
            <person name="Yamada Y."/>
            <person name="Muto A."/>
            <person name="Inokuchi H."/>
            <person name="Ikemura T."/>
            <person name="Matsumoto T."/>
            <person name="Sasaki T."/>
            <person name="Itoh T."/>
        </authorList>
    </citation>
    <scope>NUCLEOTIDE SEQUENCE [LARGE SCALE GENOMIC DNA]</scope>
    <source>
        <strain evidence="3">cv. Nipponbare</strain>
    </source>
</reference>
<feature type="transmembrane region" description="Helical" evidence="1">
    <location>
        <begin position="124"/>
        <end position="141"/>
    </location>
</feature>
<evidence type="ECO:0000313" key="2">
    <source>
        <dbReference type="EMBL" id="BAT11080.1"/>
    </source>
</evidence>
<dbReference type="Proteomes" id="UP000059680">
    <property type="component" value="Chromosome 10"/>
</dbReference>
<name>A0A0P0XUQ3_ORYSJ</name>
<keyword evidence="1" id="KW-1133">Transmembrane helix</keyword>